<dbReference type="GO" id="GO:0030288">
    <property type="term" value="C:outer membrane-bounded periplasmic space"/>
    <property type="evidence" value="ECO:0007669"/>
    <property type="project" value="TreeGrafter"/>
</dbReference>
<comment type="caution">
    <text evidence="6">The sequence shown here is derived from an EMBL/GenBank/DDBJ whole genome shotgun (WGS) entry which is preliminary data.</text>
</comment>
<feature type="domain" description="Fe/B12 periplasmic-binding" evidence="5">
    <location>
        <begin position="73"/>
        <end position="346"/>
    </location>
</feature>
<organism evidence="6 7">
    <name type="scientific">Prescottella equi ATCC 33707</name>
    <dbReference type="NCBI Taxonomy" id="525370"/>
    <lineage>
        <taxon>Bacteria</taxon>
        <taxon>Bacillati</taxon>
        <taxon>Actinomycetota</taxon>
        <taxon>Actinomycetes</taxon>
        <taxon>Mycobacteriales</taxon>
        <taxon>Nocardiaceae</taxon>
        <taxon>Prescottella</taxon>
    </lineage>
</organism>
<dbReference type="PANTHER" id="PTHR30532:SF24">
    <property type="entry name" value="FERRIC ENTEROBACTIN-BINDING PERIPLASMIC PROTEIN FEPB"/>
    <property type="match status" value="1"/>
</dbReference>
<evidence type="ECO:0000256" key="2">
    <source>
        <dbReference type="ARBA" id="ARBA00008814"/>
    </source>
</evidence>
<keyword evidence="7" id="KW-1185">Reference proteome</keyword>
<keyword evidence="4" id="KW-0732">Signal</keyword>
<evidence type="ECO:0000313" key="6">
    <source>
        <dbReference type="EMBL" id="EGD22954.1"/>
    </source>
</evidence>
<sequence length="347" mass="36312">MHHHDTKGPSMGDLQSRAGAISRRGFLIGSSGALLAFAAACSSGSDDGGSGGASGATITHKYGRTTVPENPQRIVSVGYNDQDALLALGAVPVGVFDWYGNYPYGVWPWSQPLLGDAQPAIIGSASTGIDVEKVAAAAPDLIVGTYSGLTQGQYDKLSALAPTVAQPAGVADYGVRWQDQTTILGEALGKQDRAAELVAGVQQRFTDVAAANPSFAGKTVLVGALKGPGQFGVYGPEDPKVRFFTELGFVNPPVAEQVRKTNFAEISTEQLSLADVDLLVWYAGGGFGDDLRAELAKTPVYQTLDVVKDGRTIVLEDEAAEAMAWSTVVSLPYALDQIPPRIAPLFA</sequence>
<gene>
    <name evidence="6" type="ORF">HMPREF0724_13503</name>
</gene>
<comment type="similarity">
    <text evidence="2">Belongs to the bacterial solute-binding protein 8 family.</text>
</comment>
<dbReference type="AlphaFoldDB" id="E9T4F8"/>
<proteinExistence type="inferred from homology"/>
<dbReference type="Pfam" id="PF01497">
    <property type="entry name" value="Peripla_BP_2"/>
    <property type="match status" value="1"/>
</dbReference>
<dbReference type="EMBL" id="ADNW02000014">
    <property type="protein sequence ID" value="EGD22954.1"/>
    <property type="molecule type" value="Genomic_DNA"/>
</dbReference>
<dbReference type="Proteomes" id="UP000004245">
    <property type="component" value="Unassembled WGS sequence"/>
</dbReference>
<name>E9T4F8_RHOHA</name>
<dbReference type="InterPro" id="IPR002491">
    <property type="entry name" value="ABC_transptr_periplasmic_BD"/>
</dbReference>
<dbReference type="InterPro" id="IPR006311">
    <property type="entry name" value="TAT_signal"/>
</dbReference>
<evidence type="ECO:0000313" key="7">
    <source>
        <dbReference type="Proteomes" id="UP000004245"/>
    </source>
</evidence>
<dbReference type="PROSITE" id="PS51318">
    <property type="entry name" value="TAT"/>
    <property type="match status" value="1"/>
</dbReference>
<evidence type="ECO:0000256" key="4">
    <source>
        <dbReference type="ARBA" id="ARBA00022729"/>
    </source>
</evidence>
<dbReference type="SUPFAM" id="SSF53807">
    <property type="entry name" value="Helical backbone' metal receptor"/>
    <property type="match status" value="1"/>
</dbReference>
<keyword evidence="3" id="KW-0813">Transport</keyword>
<dbReference type="STRING" id="43767.A6I91_02555"/>
<evidence type="ECO:0000256" key="3">
    <source>
        <dbReference type="ARBA" id="ARBA00022448"/>
    </source>
</evidence>
<dbReference type="GO" id="GO:1901678">
    <property type="term" value="P:iron coordination entity transport"/>
    <property type="evidence" value="ECO:0007669"/>
    <property type="project" value="UniProtKB-ARBA"/>
</dbReference>
<protein>
    <submittedName>
        <fullName evidence="6">Tat pathway signal sequence domain protein</fullName>
    </submittedName>
</protein>
<dbReference type="Gene3D" id="3.40.50.1980">
    <property type="entry name" value="Nitrogenase molybdenum iron protein domain"/>
    <property type="match status" value="2"/>
</dbReference>
<dbReference type="HOGENOM" id="CLU_038034_1_1_11"/>
<accession>E9T4F8</accession>
<reference evidence="6" key="1">
    <citation type="submission" date="2011-01" db="EMBL/GenBank/DDBJ databases">
        <authorList>
            <person name="Muzny D."/>
            <person name="Qin X."/>
            <person name="Buhay C."/>
            <person name="Dugan-Rocha S."/>
            <person name="Ding Y."/>
            <person name="Chen G."/>
            <person name="Hawes A."/>
            <person name="Holder M."/>
            <person name="Jhangiani S."/>
            <person name="Johnson A."/>
            <person name="Khan Z."/>
            <person name="Li Z."/>
            <person name="Liu W."/>
            <person name="Liu X."/>
            <person name="Perez L."/>
            <person name="Shen H."/>
            <person name="Wang Q."/>
            <person name="Watt J."/>
            <person name="Xi L."/>
            <person name="Xin Y."/>
            <person name="Zhou J."/>
            <person name="Deng J."/>
            <person name="Jiang H."/>
            <person name="Liu Y."/>
            <person name="Qu J."/>
            <person name="Song X.-Z."/>
            <person name="Zhang L."/>
            <person name="Villasana D."/>
            <person name="Johnson A."/>
            <person name="Liu J."/>
            <person name="Liyanage D."/>
            <person name="Lorensuhewa L."/>
            <person name="Robinson T."/>
            <person name="Song A."/>
            <person name="Song B.-B."/>
            <person name="Dinh H."/>
            <person name="Thornton R."/>
            <person name="Coyle M."/>
            <person name="Francisco L."/>
            <person name="Jackson L."/>
            <person name="Javaid M."/>
            <person name="Korchina V."/>
            <person name="Kovar C."/>
            <person name="Mata R."/>
            <person name="Mathew T."/>
            <person name="Ngo R."/>
            <person name="Nguyen L."/>
            <person name="Nguyen N."/>
            <person name="Okwuonu G."/>
            <person name="Ongeri F."/>
            <person name="Pham C."/>
            <person name="Simmons D."/>
            <person name="Wilczek-Boney K."/>
            <person name="Hale W."/>
            <person name="Jakkamsetti A."/>
            <person name="Pham P."/>
            <person name="Ruth R."/>
            <person name="San Lucas F."/>
            <person name="Warren J."/>
            <person name="Zhang J."/>
            <person name="Zhao Z."/>
            <person name="Zhou C."/>
            <person name="Zhu D."/>
            <person name="Lee S."/>
            <person name="Bess C."/>
            <person name="Blankenburg K."/>
            <person name="Forbes L."/>
            <person name="Fu Q."/>
            <person name="Gubbala S."/>
            <person name="Hirani K."/>
            <person name="Jayaseelan J.C."/>
            <person name="Lara F."/>
            <person name="Munidasa M."/>
            <person name="Palculict T."/>
            <person name="Patil S."/>
            <person name="Pu L.-L."/>
            <person name="Saada N."/>
            <person name="Tang L."/>
            <person name="Weissenberger G."/>
            <person name="Zhu Y."/>
            <person name="Hemphill L."/>
            <person name="Shang Y."/>
            <person name="Youmans B."/>
            <person name="Ayvaz T."/>
            <person name="Ross M."/>
            <person name="Santibanez J."/>
            <person name="Aqrawi P."/>
            <person name="Gross S."/>
            <person name="Joshi V."/>
            <person name="Fowler G."/>
            <person name="Nazareth L."/>
            <person name="Reid J."/>
            <person name="Worley K."/>
            <person name="Petrosino J."/>
            <person name="Highlander S."/>
            <person name="Gibbs R."/>
        </authorList>
    </citation>
    <scope>NUCLEOTIDE SEQUENCE [LARGE SCALE GENOMIC DNA]</scope>
    <source>
        <strain evidence="6">ATCC 33707</strain>
    </source>
</reference>
<dbReference type="PANTHER" id="PTHR30532">
    <property type="entry name" value="IRON III DICITRATE-BINDING PERIPLASMIC PROTEIN"/>
    <property type="match status" value="1"/>
</dbReference>
<dbReference type="PROSITE" id="PS50983">
    <property type="entry name" value="FE_B12_PBP"/>
    <property type="match status" value="1"/>
</dbReference>
<evidence type="ECO:0000259" key="5">
    <source>
        <dbReference type="PROSITE" id="PS50983"/>
    </source>
</evidence>
<evidence type="ECO:0000256" key="1">
    <source>
        <dbReference type="ARBA" id="ARBA00004196"/>
    </source>
</evidence>
<comment type="subcellular location">
    <subcellularLocation>
        <location evidence="1">Cell envelope</location>
    </subcellularLocation>
</comment>
<dbReference type="CDD" id="cd01146">
    <property type="entry name" value="FhuD"/>
    <property type="match status" value="1"/>
</dbReference>
<dbReference type="InterPro" id="IPR051313">
    <property type="entry name" value="Bact_iron-sidero_bind"/>
</dbReference>